<keyword evidence="6" id="KW-0539">Nucleus</keyword>
<dbReference type="AlphaFoldDB" id="A0A9Q0NCI8"/>
<sequence length="330" mass="38234">LFDIPGIAATVVCDLCESKVAEFMEFKRICITSNDRLANKELLKLETSIEQPTQIWCQNENEYQAKSVDDDRNHLSAIADVPNNEVTKLDKKTKFDREVCSYCGKTFLFLSQHIKSMHSRTLSNTKKYTCGLCFEKFTERSLLKVHVGSIHDGKMFHCDICGKRDKTLGGLARHIRSHSKIRPYSCELCGKLFRYSKHLFEHKLRHENNRRFSCEICSKKFFTHTEISSHRLIHANDRSFKCTECGKGFKRPDHVRSHMRIHLKDKSFACKICEKEFSFKHNMNTDFIVIGATFFIRLEFMKRFTVQSRAVSNSTDSIMSGSTTWGVAKL</sequence>
<keyword evidence="10" id="KW-1185">Reference proteome</keyword>
<dbReference type="InterPro" id="IPR036236">
    <property type="entry name" value="Znf_C2H2_sf"/>
</dbReference>
<dbReference type="PROSITE" id="PS00028">
    <property type="entry name" value="ZINC_FINGER_C2H2_1"/>
    <property type="match status" value="4"/>
</dbReference>
<evidence type="ECO:0000256" key="6">
    <source>
        <dbReference type="ARBA" id="ARBA00023242"/>
    </source>
</evidence>
<feature type="domain" description="C2H2-type" evidence="8">
    <location>
        <begin position="128"/>
        <end position="156"/>
    </location>
</feature>
<dbReference type="FunFam" id="3.30.160.60:FF:001297">
    <property type="entry name" value="Zinc finger and SCAN domain-containing protein 2"/>
    <property type="match status" value="1"/>
</dbReference>
<evidence type="ECO:0000256" key="1">
    <source>
        <dbReference type="ARBA" id="ARBA00004123"/>
    </source>
</evidence>
<evidence type="ECO:0000256" key="4">
    <source>
        <dbReference type="ARBA" id="ARBA00022771"/>
    </source>
</evidence>
<evidence type="ECO:0000313" key="10">
    <source>
        <dbReference type="Proteomes" id="UP001151699"/>
    </source>
</evidence>
<organism evidence="9 10">
    <name type="scientific">Pseudolycoriella hygida</name>
    <dbReference type="NCBI Taxonomy" id="35572"/>
    <lineage>
        <taxon>Eukaryota</taxon>
        <taxon>Metazoa</taxon>
        <taxon>Ecdysozoa</taxon>
        <taxon>Arthropoda</taxon>
        <taxon>Hexapoda</taxon>
        <taxon>Insecta</taxon>
        <taxon>Pterygota</taxon>
        <taxon>Neoptera</taxon>
        <taxon>Endopterygota</taxon>
        <taxon>Diptera</taxon>
        <taxon>Nematocera</taxon>
        <taxon>Sciaroidea</taxon>
        <taxon>Sciaridae</taxon>
        <taxon>Pseudolycoriella</taxon>
    </lineage>
</organism>
<dbReference type="InterPro" id="IPR013087">
    <property type="entry name" value="Znf_C2H2_type"/>
</dbReference>
<dbReference type="PANTHER" id="PTHR24394:SF29">
    <property type="entry name" value="MYONEURIN"/>
    <property type="match status" value="1"/>
</dbReference>
<evidence type="ECO:0000256" key="3">
    <source>
        <dbReference type="ARBA" id="ARBA00022737"/>
    </source>
</evidence>
<proteinExistence type="predicted"/>
<dbReference type="GO" id="GO:0008270">
    <property type="term" value="F:zinc ion binding"/>
    <property type="evidence" value="ECO:0007669"/>
    <property type="project" value="UniProtKB-KW"/>
</dbReference>
<dbReference type="Gene3D" id="3.30.160.60">
    <property type="entry name" value="Classic Zinc Finger"/>
    <property type="match status" value="4"/>
</dbReference>
<evidence type="ECO:0000256" key="7">
    <source>
        <dbReference type="PROSITE-ProRule" id="PRU00042"/>
    </source>
</evidence>
<protein>
    <submittedName>
        <fullName evidence="9">Zinc finger protein</fullName>
    </submittedName>
</protein>
<feature type="domain" description="C2H2-type" evidence="8">
    <location>
        <begin position="240"/>
        <end position="267"/>
    </location>
</feature>
<name>A0A9Q0NCI8_9DIPT</name>
<evidence type="ECO:0000256" key="2">
    <source>
        <dbReference type="ARBA" id="ARBA00022723"/>
    </source>
</evidence>
<keyword evidence="3" id="KW-0677">Repeat</keyword>
<dbReference type="GO" id="GO:0005634">
    <property type="term" value="C:nucleus"/>
    <property type="evidence" value="ECO:0007669"/>
    <property type="project" value="UniProtKB-SubCell"/>
</dbReference>
<comment type="subcellular location">
    <subcellularLocation>
        <location evidence="1">Nucleus</location>
    </subcellularLocation>
</comment>
<dbReference type="Proteomes" id="UP001151699">
    <property type="component" value="Chromosome A"/>
</dbReference>
<dbReference type="SUPFAM" id="SSF57667">
    <property type="entry name" value="beta-beta-alpha zinc fingers"/>
    <property type="match status" value="3"/>
</dbReference>
<keyword evidence="2" id="KW-0479">Metal-binding</keyword>
<dbReference type="EMBL" id="WJQU01000001">
    <property type="protein sequence ID" value="KAJ6647151.1"/>
    <property type="molecule type" value="Genomic_DNA"/>
</dbReference>
<dbReference type="PROSITE" id="PS50157">
    <property type="entry name" value="ZINC_FINGER_C2H2_2"/>
    <property type="match status" value="5"/>
</dbReference>
<keyword evidence="4 7" id="KW-0863">Zinc-finger</keyword>
<dbReference type="OrthoDB" id="7775629at2759"/>
<accession>A0A9Q0NCI8</accession>
<dbReference type="Pfam" id="PF00096">
    <property type="entry name" value="zf-C2H2"/>
    <property type="match status" value="3"/>
</dbReference>
<reference evidence="9" key="1">
    <citation type="submission" date="2022-07" db="EMBL/GenBank/DDBJ databases">
        <authorList>
            <person name="Trinca V."/>
            <person name="Uliana J.V.C."/>
            <person name="Torres T.T."/>
            <person name="Ward R.J."/>
            <person name="Monesi N."/>
        </authorList>
    </citation>
    <scope>NUCLEOTIDE SEQUENCE</scope>
    <source>
        <strain evidence="9">HSMRA1968</strain>
        <tissue evidence="9">Whole embryos</tissue>
    </source>
</reference>
<feature type="domain" description="C2H2-type" evidence="8">
    <location>
        <begin position="212"/>
        <end position="239"/>
    </location>
</feature>
<evidence type="ECO:0000313" key="9">
    <source>
        <dbReference type="EMBL" id="KAJ6647151.1"/>
    </source>
</evidence>
<evidence type="ECO:0000259" key="8">
    <source>
        <dbReference type="PROSITE" id="PS50157"/>
    </source>
</evidence>
<feature type="non-terminal residue" evidence="9">
    <location>
        <position position="330"/>
    </location>
</feature>
<comment type="caution">
    <text evidence="9">The sequence shown here is derived from an EMBL/GenBank/DDBJ whole genome shotgun (WGS) entry which is preliminary data.</text>
</comment>
<dbReference type="SMART" id="SM00355">
    <property type="entry name" value="ZnF_C2H2"/>
    <property type="match status" value="6"/>
</dbReference>
<keyword evidence="5" id="KW-0862">Zinc</keyword>
<evidence type="ECO:0000256" key="5">
    <source>
        <dbReference type="ARBA" id="ARBA00022833"/>
    </source>
</evidence>
<dbReference type="GO" id="GO:0000981">
    <property type="term" value="F:DNA-binding transcription factor activity, RNA polymerase II-specific"/>
    <property type="evidence" value="ECO:0007669"/>
    <property type="project" value="TreeGrafter"/>
</dbReference>
<feature type="domain" description="C2H2-type" evidence="8">
    <location>
        <begin position="156"/>
        <end position="183"/>
    </location>
</feature>
<feature type="domain" description="C2H2-type" evidence="8">
    <location>
        <begin position="184"/>
        <end position="211"/>
    </location>
</feature>
<gene>
    <name evidence="9" type="primary">ZNF112_2</name>
    <name evidence="9" type="ORF">Bhyg_02371</name>
</gene>
<dbReference type="PANTHER" id="PTHR24394">
    <property type="entry name" value="ZINC FINGER PROTEIN"/>
    <property type="match status" value="1"/>
</dbReference>